<evidence type="ECO:0000313" key="2">
    <source>
        <dbReference type="EMBL" id="KAK7339366.1"/>
    </source>
</evidence>
<sequence>MPRDLVAFKIAVWTLPYFRTRNLSLSTTNRMRPLKIGLVFGLGAMFGILMSRGAQRSHCHKAAGEGHHRWGCHTQARKKEIAEASSQDEPSLANN</sequence>
<evidence type="ECO:0000313" key="3">
    <source>
        <dbReference type="Proteomes" id="UP001367508"/>
    </source>
</evidence>
<name>A0AAN9QM12_CANGL</name>
<reference evidence="2 3" key="1">
    <citation type="submission" date="2024-01" db="EMBL/GenBank/DDBJ databases">
        <title>The genomes of 5 underutilized Papilionoideae crops provide insights into root nodulation and disease resistanc.</title>
        <authorList>
            <person name="Jiang F."/>
        </authorList>
    </citation>
    <scope>NUCLEOTIDE SEQUENCE [LARGE SCALE GENOMIC DNA]</scope>
    <source>
        <strain evidence="2">LVBAO_FW01</strain>
        <tissue evidence="2">Leaves</tissue>
    </source>
</reference>
<feature type="region of interest" description="Disordered" evidence="1">
    <location>
        <begin position="76"/>
        <end position="95"/>
    </location>
</feature>
<proteinExistence type="predicted"/>
<dbReference type="Proteomes" id="UP001367508">
    <property type="component" value="Unassembled WGS sequence"/>
</dbReference>
<feature type="compositionally biased region" description="Polar residues" evidence="1">
    <location>
        <begin position="84"/>
        <end position="95"/>
    </location>
</feature>
<keyword evidence="3" id="KW-1185">Reference proteome</keyword>
<gene>
    <name evidence="2" type="ORF">VNO77_20028</name>
</gene>
<protein>
    <submittedName>
        <fullName evidence="2">Uncharacterized protein</fullName>
    </submittedName>
</protein>
<evidence type="ECO:0000256" key="1">
    <source>
        <dbReference type="SAM" id="MobiDB-lite"/>
    </source>
</evidence>
<dbReference type="EMBL" id="JAYMYQ010000004">
    <property type="protein sequence ID" value="KAK7339366.1"/>
    <property type="molecule type" value="Genomic_DNA"/>
</dbReference>
<dbReference type="AlphaFoldDB" id="A0AAN9QM12"/>
<accession>A0AAN9QM12</accession>
<organism evidence="2 3">
    <name type="scientific">Canavalia gladiata</name>
    <name type="common">Sword bean</name>
    <name type="synonym">Dolichos gladiatus</name>
    <dbReference type="NCBI Taxonomy" id="3824"/>
    <lineage>
        <taxon>Eukaryota</taxon>
        <taxon>Viridiplantae</taxon>
        <taxon>Streptophyta</taxon>
        <taxon>Embryophyta</taxon>
        <taxon>Tracheophyta</taxon>
        <taxon>Spermatophyta</taxon>
        <taxon>Magnoliopsida</taxon>
        <taxon>eudicotyledons</taxon>
        <taxon>Gunneridae</taxon>
        <taxon>Pentapetalae</taxon>
        <taxon>rosids</taxon>
        <taxon>fabids</taxon>
        <taxon>Fabales</taxon>
        <taxon>Fabaceae</taxon>
        <taxon>Papilionoideae</taxon>
        <taxon>50 kb inversion clade</taxon>
        <taxon>NPAAA clade</taxon>
        <taxon>indigoferoid/millettioid clade</taxon>
        <taxon>Phaseoleae</taxon>
        <taxon>Canavalia</taxon>
    </lineage>
</organism>
<comment type="caution">
    <text evidence="2">The sequence shown here is derived from an EMBL/GenBank/DDBJ whole genome shotgun (WGS) entry which is preliminary data.</text>
</comment>